<dbReference type="SUPFAM" id="SSF53474">
    <property type="entry name" value="alpha/beta-Hydrolases"/>
    <property type="match status" value="1"/>
</dbReference>
<dbReference type="InterPro" id="IPR029058">
    <property type="entry name" value="AB_hydrolase_fold"/>
</dbReference>
<dbReference type="AlphaFoldDB" id="A0AAW0EG79"/>
<reference evidence="1 2" key="1">
    <citation type="submission" date="2024-01" db="EMBL/GenBank/DDBJ databases">
        <title>A draft genome for a cacao thread blight-causing isolate of Paramarasmius palmivorus.</title>
        <authorList>
            <person name="Baruah I.K."/>
            <person name="Bukari Y."/>
            <person name="Amoako-Attah I."/>
            <person name="Meinhardt L.W."/>
            <person name="Bailey B.A."/>
            <person name="Cohen S.P."/>
        </authorList>
    </citation>
    <scope>NUCLEOTIDE SEQUENCE [LARGE SCALE GENOMIC DNA]</scope>
    <source>
        <strain evidence="1 2">GH-12</strain>
    </source>
</reference>
<proteinExistence type="predicted"/>
<evidence type="ECO:0000313" key="2">
    <source>
        <dbReference type="Proteomes" id="UP001383192"/>
    </source>
</evidence>
<accession>A0AAW0EG79</accession>
<evidence type="ECO:0008006" key="3">
    <source>
        <dbReference type="Google" id="ProtNLM"/>
    </source>
</evidence>
<gene>
    <name evidence="1" type="ORF">VNI00_000104</name>
</gene>
<keyword evidence="2" id="KW-1185">Reference proteome</keyword>
<sequence>MASLAYRSRNGHPQSPISSNLVSTTTAWSQWVIHPEQALPKYAHEAHLPFAATIIVEPTILTKEMFLETYEERIAGIRKTEEYTARRRDTWASREEAIASLKTRAPWSTWDERVLQKYIQHGLVNSDRAGDTVTLKCPKLLESASYADVDGLFESAYAFEELCRDVPIHIVWGGKHDFASFSTELKKALVTDRRVPASVSTVPGAGHMVPLQQPDRLADTLGAILDTVPIPYTQAKL</sequence>
<dbReference type="Proteomes" id="UP001383192">
    <property type="component" value="Unassembled WGS sequence"/>
</dbReference>
<protein>
    <recommendedName>
        <fullName evidence="3">AB hydrolase-1 domain-containing protein</fullName>
    </recommendedName>
</protein>
<organism evidence="1 2">
    <name type="scientific">Paramarasmius palmivorus</name>
    <dbReference type="NCBI Taxonomy" id="297713"/>
    <lineage>
        <taxon>Eukaryota</taxon>
        <taxon>Fungi</taxon>
        <taxon>Dikarya</taxon>
        <taxon>Basidiomycota</taxon>
        <taxon>Agaricomycotina</taxon>
        <taxon>Agaricomycetes</taxon>
        <taxon>Agaricomycetidae</taxon>
        <taxon>Agaricales</taxon>
        <taxon>Marasmiineae</taxon>
        <taxon>Marasmiaceae</taxon>
        <taxon>Paramarasmius</taxon>
    </lineage>
</organism>
<comment type="caution">
    <text evidence="1">The sequence shown here is derived from an EMBL/GenBank/DDBJ whole genome shotgun (WGS) entry which is preliminary data.</text>
</comment>
<dbReference type="EMBL" id="JAYKXP010000001">
    <property type="protein sequence ID" value="KAK7062616.1"/>
    <property type="molecule type" value="Genomic_DNA"/>
</dbReference>
<name>A0AAW0EG79_9AGAR</name>
<evidence type="ECO:0000313" key="1">
    <source>
        <dbReference type="EMBL" id="KAK7062616.1"/>
    </source>
</evidence>
<dbReference type="Gene3D" id="3.40.50.1820">
    <property type="entry name" value="alpha/beta hydrolase"/>
    <property type="match status" value="1"/>
</dbReference>